<protein>
    <submittedName>
        <fullName evidence="1">Uncharacterized protein</fullName>
    </submittedName>
</protein>
<organism evidence="1 2">
    <name type="scientific">Zasmidium cellare ATCC 36951</name>
    <dbReference type="NCBI Taxonomy" id="1080233"/>
    <lineage>
        <taxon>Eukaryota</taxon>
        <taxon>Fungi</taxon>
        <taxon>Dikarya</taxon>
        <taxon>Ascomycota</taxon>
        <taxon>Pezizomycotina</taxon>
        <taxon>Dothideomycetes</taxon>
        <taxon>Dothideomycetidae</taxon>
        <taxon>Mycosphaerellales</taxon>
        <taxon>Mycosphaerellaceae</taxon>
        <taxon>Zasmidium</taxon>
    </lineage>
</organism>
<accession>A0A6A6D6T5</accession>
<evidence type="ECO:0000313" key="2">
    <source>
        <dbReference type="Proteomes" id="UP000799537"/>
    </source>
</evidence>
<name>A0A6A6D6T5_ZASCE</name>
<sequence length="127" mass="14855">MKNCSDIPRCGMPPLDRDTMRALWRRPDPTLQQIAQGLNIDWDHLKEIRQFIMGELLKPSDVEATIEDVLENAIEIQEGDVLLMYQLRNTNEHGKTYWRDIITTMKIQSEGFEYMLFPDTFDTPQAP</sequence>
<gene>
    <name evidence="1" type="ORF">M409DRAFT_16148</name>
</gene>
<dbReference type="GeneID" id="54556782"/>
<proteinExistence type="predicted"/>
<dbReference type="EMBL" id="ML993579">
    <property type="protein sequence ID" value="KAF2173879.1"/>
    <property type="molecule type" value="Genomic_DNA"/>
</dbReference>
<dbReference type="RefSeq" id="XP_033674768.1">
    <property type="nucleotide sequence ID" value="XM_033803510.1"/>
</dbReference>
<evidence type="ECO:0000313" key="1">
    <source>
        <dbReference type="EMBL" id="KAF2173879.1"/>
    </source>
</evidence>
<keyword evidence="2" id="KW-1185">Reference proteome</keyword>
<reference evidence="1" key="1">
    <citation type="journal article" date="2020" name="Stud. Mycol.">
        <title>101 Dothideomycetes genomes: a test case for predicting lifestyles and emergence of pathogens.</title>
        <authorList>
            <person name="Haridas S."/>
            <person name="Albert R."/>
            <person name="Binder M."/>
            <person name="Bloem J."/>
            <person name="Labutti K."/>
            <person name="Salamov A."/>
            <person name="Andreopoulos B."/>
            <person name="Baker S."/>
            <person name="Barry K."/>
            <person name="Bills G."/>
            <person name="Bluhm B."/>
            <person name="Cannon C."/>
            <person name="Castanera R."/>
            <person name="Culley D."/>
            <person name="Daum C."/>
            <person name="Ezra D."/>
            <person name="Gonzalez J."/>
            <person name="Henrissat B."/>
            <person name="Kuo A."/>
            <person name="Liang C."/>
            <person name="Lipzen A."/>
            <person name="Lutzoni F."/>
            <person name="Magnuson J."/>
            <person name="Mondo S."/>
            <person name="Nolan M."/>
            <person name="Ohm R."/>
            <person name="Pangilinan J."/>
            <person name="Park H.-J."/>
            <person name="Ramirez L."/>
            <person name="Alfaro M."/>
            <person name="Sun H."/>
            <person name="Tritt A."/>
            <person name="Yoshinaga Y."/>
            <person name="Zwiers L.-H."/>
            <person name="Turgeon B."/>
            <person name="Goodwin S."/>
            <person name="Spatafora J."/>
            <person name="Crous P."/>
            <person name="Grigoriev I."/>
        </authorList>
    </citation>
    <scope>NUCLEOTIDE SEQUENCE</scope>
    <source>
        <strain evidence="1">ATCC 36951</strain>
    </source>
</reference>
<dbReference type="AlphaFoldDB" id="A0A6A6D6T5"/>
<dbReference type="Proteomes" id="UP000799537">
    <property type="component" value="Unassembled WGS sequence"/>
</dbReference>